<dbReference type="InterPro" id="IPR014509">
    <property type="entry name" value="YjdF-like"/>
</dbReference>
<accession>A0ABW4EA15</accession>
<evidence type="ECO:0000256" key="1">
    <source>
        <dbReference type="SAM" id="Phobius"/>
    </source>
</evidence>
<gene>
    <name evidence="2" type="ORF">ACFQ5J_12025</name>
</gene>
<organism evidence="2 3">
    <name type="scientific">Lacticaseibacillus baoqingensis</name>
    <dbReference type="NCBI Taxonomy" id="2486013"/>
    <lineage>
        <taxon>Bacteria</taxon>
        <taxon>Bacillati</taxon>
        <taxon>Bacillota</taxon>
        <taxon>Bacilli</taxon>
        <taxon>Lactobacillales</taxon>
        <taxon>Lactobacillaceae</taxon>
        <taxon>Lacticaseibacillus</taxon>
    </lineage>
</organism>
<keyword evidence="3" id="KW-1185">Reference proteome</keyword>
<keyword evidence="1" id="KW-0472">Membrane</keyword>
<evidence type="ECO:0000313" key="3">
    <source>
        <dbReference type="Proteomes" id="UP001597252"/>
    </source>
</evidence>
<dbReference type="Pfam" id="PF09997">
    <property type="entry name" value="DUF2238"/>
    <property type="match status" value="1"/>
</dbReference>
<keyword evidence="1" id="KW-1133">Transmembrane helix</keyword>
<proteinExistence type="predicted"/>
<feature type="transmembrane region" description="Helical" evidence="1">
    <location>
        <begin position="7"/>
        <end position="28"/>
    </location>
</feature>
<sequence length="227" mass="25225">MHTLYRILYALNLVGGGLYLIVCGLGLMQGHAYYPGQAMLLGQVAFGIVLASLPAVIGRWGHFRWPLVILLLWEAFILCAVLLGTGMQFYNIPYWDKFLHLFSASMLAGLGLAIFGALTPSKQLAQTAPLLLALFAVAFGTMLGVFWEFYEFSGDGLLGLNMQRYMVGHTLLRGRAVLMDTMGDLCADFLGSLALGVWCYLGVSRDRKWLRTFQFTKNRIGTDQPKR</sequence>
<keyword evidence="1" id="KW-0812">Transmembrane</keyword>
<dbReference type="EMBL" id="JBHTON010000050">
    <property type="protein sequence ID" value="MFD1485956.1"/>
    <property type="molecule type" value="Genomic_DNA"/>
</dbReference>
<feature type="transmembrane region" description="Helical" evidence="1">
    <location>
        <begin position="130"/>
        <end position="150"/>
    </location>
</feature>
<feature type="transmembrane region" description="Helical" evidence="1">
    <location>
        <begin position="40"/>
        <end position="60"/>
    </location>
</feature>
<feature type="transmembrane region" description="Helical" evidence="1">
    <location>
        <begin position="182"/>
        <end position="203"/>
    </location>
</feature>
<dbReference type="RefSeq" id="WP_125751691.1">
    <property type="nucleotide sequence ID" value="NZ_JBHTON010000050.1"/>
</dbReference>
<comment type="caution">
    <text evidence="2">The sequence shown here is derived from an EMBL/GenBank/DDBJ whole genome shotgun (WGS) entry which is preliminary data.</text>
</comment>
<evidence type="ECO:0000313" key="2">
    <source>
        <dbReference type="EMBL" id="MFD1485956.1"/>
    </source>
</evidence>
<name>A0ABW4EA15_9LACO</name>
<feature type="transmembrane region" description="Helical" evidence="1">
    <location>
        <begin position="98"/>
        <end position="118"/>
    </location>
</feature>
<protein>
    <recommendedName>
        <fullName evidence="4">Integral membrane protein</fullName>
    </recommendedName>
</protein>
<reference evidence="3" key="1">
    <citation type="journal article" date="2019" name="Int. J. Syst. Evol. Microbiol.">
        <title>The Global Catalogue of Microorganisms (GCM) 10K type strain sequencing project: providing services to taxonomists for standard genome sequencing and annotation.</title>
        <authorList>
            <consortium name="The Broad Institute Genomics Platform"/>
            <consortium name="The Broad Institute Genome Sequencing Center for Infectious Disease"/>
            <person name="Wu L."/>
            <person name="Ma J."/>
        </authorList>
    </citation>
    <scope>NUCLEOTIDE SEQUENCE [LARGE SCALE GENOMIC DNA]</scope>
    <source>
        <strain evidence="3">CCM 8903</strain>
    </source>
</reference>
<dbReference type="Proteomes" id="UP001597252">
    <property type="component" value="Unassembled WGS sequence"/>
</dbReference>
<feature type="transmembrane region" description="Helical" evidence="1">
    <location>
        <begin position="67"/>
        <end position="92"/>
    </location>
</feature>
<evidence type="ECO:0008006" key="4">
    <source>
        <dbReference type="Google" id="ProtNLM"/>
    </source>
</evidence>